<name>A0A1V6V7E3_9EURO</name>
<dbReference type="PROSITE" id="PS50076">
    <property type="entry name" value="DNAJ_2"/>
    <property type="match status" value="1"/>
</dbReference>
<feature type="region of interest" description="Disordered" evidence="1">
    <location>
        <begin position="255"/>
        <end position="297"/>
    </location>
</feature>
<feature type="region of interest" description="Disordered" evidence="1">
    <location>
        <begin position="187"/>
        <end position="236"/>
    </location>
</feature>
<gene>
    <name evidence="3" type="ORF">PENCOP_c001G08888</name>
</gene>
<feature type="domain" description="J" evidence="2">
    <location>
        <begin position="22"/>
        <end position="89"/>
    </location>
</feature>
<dbReference type="InterPro" id="IPR052594">
    <property type="entry name" value="J_domain-containing_protein"/>
</dbReference>
<dbReference type="PANTHER" id="PTHR44144">
    <property type="entry name" value="DNAJ HOMOLOG SUBFAMILY C MEMBER 9"/>
    <property type="match status" value="1"/>
</dbReference>
<dbReference type="PRINTS" id="PR00625">
    <property type="entry name" value="JDOMAIN"/>
</dbReference>
<evidence type="ECO:0000313" key="3">
    <source>
        <dbReference type="EMBL" id="OQE46590.1"/>
    </source>
</evidence>
<reference evidence="4" key="1">
    <citation type="journal article" date="2017" name="Nat. Microbiol.">
        <title>Global analysis of biosynthetic gene clusters reveals vast potential of secondary metabolite production in Penicillium species.</title>
        <authorList>
            <person name="Nielsen J.C."/>
            <person name="Grijseels S."/>
            <person name="Prigent S."/>
            <person name="Ji B."/>
            <person name="Dainat J."/>
            <person name="Nielsen K.F."/>
            <person name="Frisvad J.C."/>
            <person name="Workman M."/>
            <person name="Nielsen J."/>
        </authorList>
    </citation>
    <scope>NUCLEOTIDE SEQUENCE [LARGE SCALE GENOMIC DNA]</scope>
    <source>
        <strain evidence="4">IBT 31321</strain>
    </source>
</reference>
<dbReference type="EMBL" id="MDDG01000001">
    <property type="protein sequence ID" value="OQE46590.1"/>
    <property type="molecule type" value="Genomic_DNA"/>
</dbReference>
<dbReference type="CDD" id="cd06257">
    <property type="entry name" value="DnaJ"/>
    <property type="match status" value="1"/>
</dbReference>
<sequence length="297" mass="33370">MAKNAKSENHASDQGIPSVEEDLYRILGVASDATPEAIKTAYKKSALRNHPDKVSEEARADANAKFQRIALAYGVLSDARRRSVYDRTGSTDEAFGEDGDFNWMDFYREQLSAMLDSRAISDFQKKYQNSDEERKDLLAAYETHKGNMDDIYDTVMLSNVLDDDERFRGIIDQAIADGEVEYFERYSKEPEKKKQQRVKKAQKEAREAEKLGKEIENKKKKAGASAKSSKAAANEDDLLAIITKRQQDRGAGFLARLEEKYAQPGKKRGVDDEPPEEAFAAVGARKGTKPKSKRARA</sequence>
<protein>
    <recommendedName>
        <fullName evidence="2">J domain-containing protein</fullName>
    </recommendedName>
</protein>
<dbReference type="SMART" id="SM00271">
    <property type="entry name" value="DnaJ"/>
    <property type="match status" value="1"/>
</dbReference>
<comment type="caution">
    <text evidence="3">The sequence shown here is derived from an EMBL/GenBank/DDBJ whole genome shotgun (WGS) entry which is preliminary data.</text>
</comment>
<evidence type="ECO:0000259" key="2">
    <source>
        <dbReference type="PROSITE" id="PS50076"/>
    </source>
</evidence>
<proteinExistence type="predicted"/>
<dbReference type="FunFam" id="1.10.287.110:FF:000110">
    <property type="entry name" value="DnaJ domain protein (AFU_orthologue AFUA_2G13210)"/>
    <property type="match status" value="1"/>
</dbReference>
<dbReference type="GO" id="GO:0031072">
    <property type="term" value="F:heat shock protein binding"/>
    <property type="evidence" value="ECO:0007669"/>
    <property type="project" value="TreeGrafter"/>
</dbReference>
<keyword evidence="4" id="KW-1185">Reference proteome</keyword>
<dbReference type="Proteomes" id="UP000191500">
    <property type="component" value="Unassembled WGS sequence"/>
</dbReference>
<dbReference type="Pfam" id="PF00226">
    <property type="entry name" value="DnaJ"/>
    <property type="match status" value="1"/>
</dbReference>
<evidence type="ECO:0000313" key="4">
    <source>
        <dbReference type="Proteomes" id="UP000191500"/>
    </source>
</evidence>
<dbReference type="Pfam" id="PF23302">
    <property type="entry name" value="HTH_DNAJC9"/>
    <property type="match status" value="1"/>
</dbReference>
<feature type="compositionally biased region" description="Basic residues" evidence="1">
    <location>
        <begin position="286"/>
        <end position="297"/>
    </location>
</feature>
<dbReference type="InterPro" id="IPR001623">
    <property type="entry name" value="DnaJ_domain"/>
</dbReference>
<dbReference type="InterPro" id="IPR056453">
    <property type="entry name" value="HTH_DNAJC9"/>
</dbReference>
<dbReference type="SUPFAM" id="SSF46565">
    <property type="entry name" value="Chaperone J-domain"/>
    <property type="match status" value="1"/>
</dbReference>
<dbReference type="PANTHER" id="PTHR44144:SF1">
    <property type="entry name" value="DNAJ HOMOLOG SUBFAMILY C MEMBER 9"/>
    <property type="match status" value="1"/>
</dbReference>
<dbReference type="Gene3D" id="1.10.287.110">
    <property type="entry name" value="DnaJ domain"/>
    <property type="match status" value="1"/>
</dbReference>
<dbReference type="GO" id="GO:0005634">
    <property type="term" value="C:nucleus"/>
    <property type="evidence" value="ECO:0007669"/>
    <property type="project" value="TreeGrafter"/>
</dbReference>
<organism evidence="3 4">
    <name type="scientific">Penicillium coprophilum</name>
    <dbReference type="NCBI Taxonomy" id="36646"/>
    <lineage>
        <taxon>Eukaryota</taxon>
        <taxon>Fungi</taxon>
        <taxon>Dikarya</taxon>
        <taxon>Ascomycota</taxon>
        <taxon>Pezizomycotina</taxon>
        <taxon>Eurotiomycetes</taxon>
        <taxon>Eurotiomycetidae</taxon>
        <taxon>Eurotiales</taxon>
        <taxon>Aspergillaceae</taxon>
        <taxon>Penicillium</taxon>
    </lineage>
</organism>
<feature type="compositionally biased region" description="Low complexity" evidence="1">
    <location>
        <begin position="223"/>
        <end position="232"/>
    </location>
</feature>
<evidence type="ECO:0000256" key="1">
    <source>
        <dbReference type="SAM" id="MobiDB-lite"/>
    </source>
</evidence>
<dbReference type="AlphaFoldDB" id="A0A1V6V7E3"/>
<feature type="compositionally biased region" description="Basic and acidic residues" evidence="1">
    <location>
        <begin position="201"/>
        <end position="217"/>
    </location>
</feature>
<accession>A0A1V6V7E3</accession>
<dbReference type="InterPro" id="IPR036869">
    <property type="entry name" value="J_dom_sf"/>
</dbReference>
<dbReference type="GO" id="GO:0005737">
    <property type="term" value="C:cytoplasm"/>
    <property type="evidence" value="ECO:0007669"/>
    <property type="project" value="TreeGrafter"/>
</dbReference>